<reference evidence="2 3" key="1">
    <citation type="submission" date="2022-10" db="EMBL/GenBank/DDBJ databases">
        <authorList>
            <person name="Xie J."/>
            <person name="Shen N."/>
        </authorList>
    </citation>
    <scope>NUCLEOTIDE SEQUENCE [LARGE SCALE GENOMIC DNA]</scope>
    <source>
        <strain evidence="2 3">YIM65594</strain>
    </source>
</reference>
<dbReference type="InterPro" id="IPR037523">
    <property type="entry name" value="VOC_core"/>
</dbReference>
<accession>A0ABU6FH37</accession>
<feature type="domain" description="VOC" evidence="1">
    <location>
        <begin position="9"/>
        <end position="126"/>
    </location>
</feature>
<dbReference type="InterPro" id="IPR029068">
    <property type="entry name" value="Glyas_Bleomycin-R_OHBP_Dase"/>
</dbReference>
<dbReference type="Pfam" id="PF00903">
    <property type="entry name" value="Glyoxalase"/>
    <property type="match status" value="1"/>
</dbReference>
<dbReference type="SUPFAM" id="SSF54593">
    <property type="entry name" value="Glyoxalase/Bleomycin resistance protein/Dihydroxybiphenyl dioxygenase"/>
    <property type="match status" value="2"/>
</dbReference>
<sequence>MKISKSPSAPCWADLSTPDPEAARYFYEALFGWRTRSSDDPTVGGHGTFALDSPDGPKVAGVGPVLRPGQPAAWLPYFQSGGIDAVTARVSGNGGRVVSGPIGVPAEGRLAVCQDPAGAAFGLWEPQGRAGFEVVNVPSSFCWFELLTRDGAGAVDFYQSVLGWGARRDGGHTEWSVADEPFGSMVDMSTGQFPPEVPSYWNLYVAVDDPDAVAERCTELSGRVLVAPTTIEPGRFAMLADPQGAAFSVMRFAA</sequence>
<dbReference type="PANTHER" id="PTHR33993">
    <property type="entry name" value="GLYOXALASE-RELATED"/>
    <property type="match status" value="1"/>
</dbReference>
<dbReference type="Proteomes" id="UP001354931">
    <property type="component" value="Unassembled WGS sequence"/>
</dbReference>
<dbReference type="RefSeq" id="WP_326022830.1">
    <property type="nucleotide sequence ID" value="NZ_JAOZYC010000185.1"/>
</dbReference>
<evidence type="ECO:0000259" key="1">
    <source>
        <dbReference type="PROSITE" id="PS51819"/>
    </source>
</evidence>
<comment type="caution">
    <text evidence="2">The sequence shown here is derived from an EMBL/GenBank/DDBJ whole genome shotgun (WGS) entry which is preliminary data.</text>
</comment>
<protein>
    <submittedName>
        <fullName evidence="2">VOC family protein</fullName>
    </submittedName>
</protein>
<dbReference type="PROSITE" id="PS51819">
    <property type="entry name" value="VOC"/>
    <property type="match status" value="2"/>
</dbReference>
<dbReference type="InterPro" id="IPR041581">
    <property type="entry name" value="Glyoxalase_6"/>
</dbReference>
<dbReference type="PANTHER" id="PTHR33993:SF14">
    <property type="entry name" value="GB|AAF24581.1"/>
    <property type="match status" value="1"/>
</dbReference>
<dbReference type="InterPro" id="IPR052164">
    <property type="entry name" value="Anthracycline_SecMetBiosynth"/>
</dbReference>
<dbReference type="EMBL" id="JAOZYC010000185">
    <property type="protein sequence ID" value="MEB8343174.1"/>
    <property type="molecule type" value="Genomic_DNA"/>
</dbReference>
<dbReference type="Pfam" id="PF18029">
    <property type="entry name" value="Glyoxalase_6"/>
    <property type="match status" value="1"/>
</dbReference>
<keyword evidence="3" id="KW-1185">Reference proteome</keyword>
<dbReference type="Gene3D" id="3.10.180.10">
    <property type="entry name" value="2,3-Dihydroxybiphenyl 1,2-Dioxygenase, domain 1"/>
    <property type="match status" value="2"/>
</dbReference>
<evidence type="ECO:0000313" key="2">
    <source>
        <dbReference type="EMBL" id="MEB8343174.1"/>
    </source>
</evidence>
<dbReference type="CDD" id="cd07247">
    <property type="entry name" value="SgaA_N_like"/>
    <property type="match status" value="2"/>
</dbReference>
<dbReference type="InterPro" id="IPR004360">
    <property type="entry name" value="Glyas_Fos-R_dOase_dom"/>
</dbReference>
<proteinExistence type="predicted"/>
<name>A0ABU6FH37_9ACTN</name>
<evidence type="ECO:0000313" key="3">
    <source>
        <dbReference type="Proteomes" id="UP001354931"/>
    </source>
</evidence>
<organism evidence="2 3">
    <name type="scientific">Streptomyces endophyticus</name>
    <dbReference type="NCBI Taxonomy" id="714166"/>
    <lineage>
        <taxon>Bacteria</taxon>
        <taxon>Bacillati</taxon>
        <taxon>Actinomycetota</taxon>
        <taxon>Actinomycetes</taxon>
        <taxon>Kitasatosporales</taxon>
        <taxon>Streptomycetaceae</taxon>
        <taxon>Streptomyces</taxon>
    </lineage>
</organism>
<feature type="domain" description="VOC" evidence="1">
    <location>
        <begin position="140"/>
        <end position="252"/>
    </location>
</feature>
<gene>
    <name evidence="2" type="ORF">OKJ99_37360</name>
</gene>